<gene>
    <name evidence="2" type="ORF">BIW11_07375</name>
</gene>
<comment type="caution">
    <text evidence="2">The sequence shown here is derived from an EMBL/GenBank/DDBJ whole genome shotgun (WGS) entry which is preliminary data.</text>
</comment>
<sequence>EVKLTTGTRRNSKMRISDRLETAYVNERGDTDLSNAKLSANPRDSVSHNHDIGALLPNKKSDKPSSAEKLANGYDAAASGGRSSRAGSARSSRSRGTSGSEVESYSDDFSSYGSDFDSDVGDDSGEEGLKYESYMAAFGARNRRQEAVQTMECVDEECQTEPGLNRDIWTQHPAKGVQGAVMGAGVGMAHVVDVLALSRFVQSAAAVVLELLEENFDVPVRRSTNSLSTSGGIGGLSVAQINLPLHDSLPVIAVASAPSKHFRLACVFGMHRRENEDGPMSALGFWDSREPARPKELLTCRSSPQRVIWLGDEIIVATLDDSSLAAWDLRRTTASLTPNAGFVKWGGVMIPKRAAAFSSALADAELCQIVGLCSLTAKRGDFNDDEEETSVVTLDFEGHLVFWSLYQIQETDNALEDLVVAPQSMIKLVRSAGVKLSLNNVQFTCLAVIDLELFAGKDDGGVLHLSRHAAPKFPKTYASRPTGIDVVEAPSEAVTCLCGIGRHLVVASGTTNTSSTLRIFDRVSAYPLRTVTHWAPVTSIVSSSFHTEGNAMALLVNTDHQLCRLDLFSADIQPLYENVQCLSVHKTPDMNLLVIGRVDGAIEVHTLS</sequence>
<feature type="compositionally biased region" description="Low complexity" evidence="1">
    <location>
        <begin position="76"/>
        <end position="100"/>
    </location>
</feature>
<dbReference type="OrthoDB" id="2162425at2759"/>
<protein>
    <recommendedName>
        <fullName evidence="4">WD repeat-containing protein 60-like</fullName>
    </recommendedName>
</protein>
<dbReference type="GO" id="GO:0045504">
    <property type="term" value="F:dynein heavy chain binding"/>
    <property type="evidence" value="ECO:0007669"/>
    <property type="project" value="InterPro"/>
</dbReference>
<dbReference type="Proteomes" id="UP000192247">
    <property type="component" value="Unassembled WGS sequence"/>
</dbReference>
<evidence type="ECO:0008006" key="4">
    <source>
        <dbReference type="Google" id="ProtNLM"/>
    </source>
</evidence>
<accession>A0A1V9XUD4</accession>
<organism evidence="2 3">
    <name type="scientific">Tropilaelaps mercedesae</name>
    <dbReference type="NCBI Taxonomy" id="418985"/>
    <lineage>
        <taxon>Eukaryota</taxon>
        <taxon>Metazoa</taxon>
        <taxon>Ecdysozoa</taxon>
        <taxon>Arthropoda</taxon>
        <taxon>Chelicerata</taxon>
        <taxon>Arachnida</taxon>
        <taxon>Acari</taxon>
        <taxon>Parasitiformes</taxon>
        <taxon>Mesostigmata</taxon>
        <taxon>Gamasina</taxon>
        <taxon>Dermanyssoidea</taxon>
        <taxon>Laelapidae</taxon>
        <taxon>Tropilaelaps</taxon>
    </lineage>
</organism>
<evidence type="ECO:0000313" key="3">
    <source>
        <dbReference type="Proteomes" id="UP000192247"/>
    </source>
</evidence>
<dbReference type="EMBL" id="MNPL01004016">
    <property type="protein sequence ID" value="OQR77041.1"/>
    <property type="molecule type" value="Genomic_DNA"/>
</dbReference>
<feature type="compositionally biased region" description="Polar residues" evidence="1">
    <location>
        <begin position="32"/>
        <end position="44"/>
    </location>
</feature>
<dbReference type="STRING" id="418985.A0A1V9XUD4"/>
<evidence type="ECO:0000256" key="1">
    <source>
        <dbReference type="SAM" id="MobiDB-lite"/>
    </source>
</evidence>
<feature type="non-terminal residue" evidence="2">
    <location>
        <position position="1"/>
    </location>
</feature>
<dbReference type="InParanoid" id="A0A1V9XUD4"/>
<dbReference type="InterPro" id="IPR015943">
    <property type="entry name" value="WD40/YVTN_repeat-like_dom_sf"/>
</dbReference>
<feature type="compositionally biased region" description="Acidic residues" evidence="1">
    <location>
        <begin position="116"/>
        <end position="125"/>
    </location>
</feature>
<evidence type="ECO:0000313" key="2">
    <source>
        <dbReference type="EMBL" id="OQR77041.1"/>
    </source>
</evidence>
<dbReference type="SUPFAM" id="SSF50978">
    <property type="entry name" value="WD40 repeat-like"/>
    <property type="match status" value="1"/>
</dbReference>
<dbReference type="InterPro" id="IPR042505">
    <property type="entry name" value="DYNC2I1"/>
</dbReference>
<dbReference type="AlphaFoldDB" id="A0A1V9XUD4"/>
<dbReference type="GO" id="GO:0005929">
    <property type="term" value="C:cilium"/>
    <property type="evidence" value="ECO:0007669"/>
    <property type="project" value="GOC"/>
</dbReference>
<dbReference type="Gene3D" id="2.130.10.10">
    <property type="entry name" value="YVTN repeat-like/Quinoprotein amine dehydrogenase"/>
    <property type="match status" value="1"/>
</dbReference>
<dbReference type="PANTHER" id="PTHR16022:SF0">
    <property type="entry name" value="CYTOPLASMIC DYNEIN 2 INTERMEDIATE CHAIN 1"/>
    <property type="match status" value="1"/>
</dbReference>
<feature type="region of interest" description="Disordered" evidence="1">
    <location>
        <begin position="27"/>
        <end position="125"/>
    </location>
</feature>
<name>A0A1V9XUD4_9ACAR</name>
<dbReference type="GO" id="GO:0005868">
    <property type="term" value="C:cytoplasmic dynein complex"/>
    <property type="evidence" value="ECO:0007669"/>
    <property type="project" value="InterPro"/>
</dbReference>
<dbReference type="GO" id="GO:0045503">
    <property type="term" value="F:dynein light chain binding"/>
    <property type="evidence" value="ECO:0007669"/>
    <property type="project" value="InterPro"/>
</dbReference>
<dbReference type="GO" id="GO:0042073">
    <property type="term" value="P:intraciliary transport"/>
    <property type="evidence" value="ECO:0007669"/>
    <property type="project" value="InterPro"/>
</dbReference>
<dbReference type="InterPro" id="IPR036322">
    <property type="entry name" value="WD40_repeat_dom_sf"/>
</dbReference>
<dbReference type="PANTHER" id="PTHR16022">
    <property type="entry name" value="WD REPEAT DOMAIN 60"/>
    <property type="match status" value="1"/>
</dbReference>
<reference evidence="2 3" key="1">
    <citation type="journal article" date="2017" name="Gigascience">
        <title>Draft genome of the honey bee ectoparasitic mite, Tropilaelaps mercedesae, is shaped by the parasitic life history.</title>
        <authorList>
            <person name="Dong X."/>
            <person name="Armstrong S.D."/>
            <person name="Xia D."/>
            <person name="Makepeace B.L."/>
            <person name="Darby A.C."/>
            <person name="Kadowaki T."/>
        </authorList>
    </citation>
    <scope>NUCLEOTIDE SEQUENCE [LARGE SCALE GENOMIC DNA]</scope>
    <source>
        <strain evidence="2">Wuxi-XJTLU</strain>
    </source>
</reference>
<proteinExistence type="predicted"/>
<keyword evidence="3" id="KW-1185">Reference proteome</keyword>